<evidence type="ECO:0000313" key="2">
    <source>
        <dbReference type="Proteomes" id="UP001497744"/>
    </source>
</evidence>
<name>A0AAV4LTX3_BABCB</name>
<dbReference type="RefSeq" id="XP_067715313.1">
    <property type="nucleotide sequence ID" value="XM_067859212.1"/>
</dbReference>
<keyword evidence="1" id="KW-0413">Isomerase</keyword>
<comment type="caution">
    <text evidence="1">The sequence shown here is derived from an EMBL/GenBank/DDBJ whole genome shotgun (WGS) entry which is preliminary data.</text>
</comment>
<accession>A0AAV4LTX3</accession>
<dbReference type="GO" id="GO:0016853">
    <property type="term" value="F:isomerase activity"/>
    <property type="evidence" value="ECO:0007669"/>
    <property type="project" value="UniProtKB-KW"/>
</dbReference>
<dbReference type="EMBL" id="BPLF01000002">
    <property type="protein sequence ID" value="GIX63244.1"/>
    <property type="molecule type" value="Genomic_DNA"/>
</dbReference>
<evidence type="ECO:0000313" key="1">
    <source>
        <dbReference type="EMBL" id="GIX63244.1"/>
    </source>
</evidence>
<dbReference type="GeneID" id="94194725"/>
<organism evidence="1 2">
    <name type="scientific">Babesia caballi</name>
    <dbReference type="NCBI Taxonomy" id="5871"/>
    <lineage>
        <taxon>Eukaryota</taxon>
        <taxon>Sar</taxon>
        <taxon>Alveolata</taxon>
        <taxon>Apicomplexa</taxon>
        <taxon>Aconoidasida</taxon>
        <taxon>Piroplasmida</taxon>
        <taxon>Babesiidae</taxon>
        <taxon>Babesia</taxon>
    </lineage>
</organism>
<reference evidence="1 2" key="1">
    <citation type="submission" date="2021-06" db="EMBL/GenBank/DDBJ databases">
        <title>Genome sequence of Babesia caballi.</title>
        <authorList>
            <person name="Yamagishi J."/>
            <person name="Kidaka T."/>
            <person name="Ochi A."/>
        </authorList>
    </citation>
    <scope>NUCLEOTIDE SEQUENCE [LARGE SCALE GENOMIC DNA]</scope>
    <source>
        <strain evidence="1">USDA-D6B2</strain>
    </source>
</reference>
<protein>
    <submittedName>
        <fullName evidence="1">Peptidyl-prolyl cis-trans isomerase</fullName>
    </submittedName>
</protein>
<keyword evidence="2" id="KW-1185">Reference proteome</keyword>
<gene>
    <name evidence="1" type="ORF">BcabD6B2_26790</name>
</gene>
<sequence>MLYARVLSLALLHVPQQHHHVDDGFDQTPGVAHGAASGLEVGNGGAQAPQGGGLGQELVAAVLVDPADGVHQGIAEGAGAQRNLLELHLFGHLLGAHGGVVAVENAREPELTDVVDQGISAEEQHEEQGGVNLGHLGGAVDALPVVLLTQVIVVQNLVGLADFLELALRLLVVGVLVGMILERELVVRLLDRGLGGVAFDAQALVHGPVGHFGARRVLIAGLLGGPAGLVAGELEVLHQTVDLVGLLGKRVLGFRFTPLEHLADLLRFVHDQVDKRAAEPGGEDTVVVVVRLLSHLTSPARGIRLPDVLDIFQRDLDVLGFGLMLGVDGVAAGNSHTTACHSAVFRVTRVHDHERCRHNCDEKQKSRLFGFARHHWIRYADDDKT</sequence>
<dbReference type="AlphaFoldDB" id="A0AAV4LTX3"/>
<proteinExistence type="predicted"/>
<dbReference type="Proteomes" id="UP001497744">
    <property type="component" value="Unassembled WGS sequence"/>
</dbReference>